<feature type="compositionally biased region" description="Low complexity" evidence="6">
    <location>
        <begin position="81"/>
        <end position="90"/>
    </location>
</feature>
<evidence type="ECO:0000256" key="4">
    <source>
        <dbReference type="ARBA" id="ARBA00022833"/>
    </source>
</evidence>
<dbReference type="GO" id="GO:0005634">
    <property type="term" value="C:nucleus"/>
    <property type="evidence" value="ECO:0007669"/>
    <property type="project" value="UniProtKB-SubCell"/>
</dbReference>
<organism evidence="9 10">
    <name type="scientific">Penicillium diatomitis</name>
    <dbReference type="NCBI Taxonomy" id="2819901"/>
    <lineage>
        <taxon>Eukaryota</taxon>
        <taxon>Fungi</taxon>
        <taxon>Dikarya</taxon>
        <taxon>Ascomycota</taxon>
        <taxon>Pezizomycotina</taxon>
        <taxon>Eurotiomycetes</taxon>
        <taxon>Eurotiomycetidae</taxon>
        <taxon>Eurotiales</taxon>
        <taxon>Aspergillaceae</taxon>
        <taxon>Penicillium</taxon>
    </lineage>
</organism>
<feature type="region of interest" description="Disordered" evidence="6">
    <location>
        <begin position="23"/>
        <end position="45"/>
    </location>
</feature>
<keyword evidence="10" id="KW-1185">Reference proteome</keyword>
<gene>
    <name evidence="9" type="ORF">N7539_000923</name>
</gene>
<name>A0A9W9XMQ9_9EURO</name>
<dbReference type="GO" id="GO:0008270">
    <property type="term" value="F:zinc ion binding"/>
    <property type="evidence" value="ECO:0007669"/>
    <property type="project" value="UniProtKB-KW"/>
</dbReference>
<comment type="subcellular location">
    <subcellularLocation>
        <location evidence="1">Nucleus</location>
    </subcellularLocation>
</comment>
<sequence length="463" mass="52412">MSYAVESKKRKFHRMLESISKPLTLETASRNPGPESTMTTKNRTTADLSIKRVRLDNNDTAEYPAVRNSTSKIARPDLQRTSSSASTSSTRPTFVPWDRERFLERLETFRRVDRWTSKPAAINEVQWAKRGWVCTDVARVSCISNCGGSVVVKLPDEIDELDGFDMEKAQERKQVRLRLVEEYQKQMIEEHGENCPWRNRGCDATIQHLPLTNVDVAILGLRTRYSHLLQMSERLPNLETLRFPDSFDIESLVHFLPTDWSQKSDGGTLPPSDSNEETGGEASAPPPTDLPSQDVNKAALAIALFGWDSSPDSSTDLVACKACFRRLGLWMYKPKANGDRSVFDSLDVAAEHMDYCPWTDRNAQNGTGKANQNLASLRSGWEIVAEAIKVKHRRQERSTAPEGSPRPEQKTHDAEVSDDEGVPDEEKKKAADREWWAKIRRMRQVWTHKTPRRKPAPPASDVP</sequence>
<feature type="region of interest" description="Disordered" evidence="6">
    <location>
        <begin position="262"/>
        <end position="293"/>
    </location>
</feature>
<evidence type="ECO:0000256" key="3">
    <source>
        <dbReference type="ARBA" id="ARBA00022771"/>
    </source>
</evidence>
<feature type="domain" description="NuBaID C-terminal" evidence="8">
    <location>
        <begin position="299"/>
        <end position="395"/>
    </location>
</feature>
<dbReference type="AlphaFoldDB" id="A0A9W9XMQ9"/>
<feature type="region of interest" description="Disordered" evidence="6">
    <location>
        <begin position="61"/>
        <end position="92"/>
    </location>
</feature>
<reference evidence="9" key="2">
    <citation type="journal article" date="2023" name="IMA Fungus">
        <title>Comparative genomic study of the Penicillium genus elucidates a diverse pangenome and 15 lateral gene transfer events.</title>
        <authorList>
            <person name="Petersen C."/>
            <person name="Sorensen T."/>
            <person name="Nielsen M.R."/>
            <person name="Sondergaard T.E."/>
            <person name="Sorensen J.L."/>
            <person name="Fitzpatrick D.A."/>
            <person name="Frisvad J.C."/>
            <person name="Nielsen K.L."/>
        </authorList>
    </citation>
    <scope>NUCLEOTIDE SEQUENCE</scope>
    <source>
        <strain evidence="9">IBT 30728</strain>
    </source>
</reference>
<dbReference type="RefSeq" id="XP_056794820.1">
    <property type="nucleotide sequence ID" value="XM_056930527.1"/>
</dbReference>
<feature type="domain" description="C3HC-type" evidence="7">
    <location>
        <begin position="96"/>
        <end position="238"/>
    </location>
</feature>
<evidence type="ECO:0000256" key="6">
    <source>
        <dbReference type="SAM" id="MobiDB-lite"/>
    </source>
</evidence>
<evidence type="ECO:0000259" key="8">
    <source>
        <dbReference type="Pfam" id="PF08600"/>
    </source>
</evidence>
<keyword evidence="3" id="KW-0863">Zinc-finger</keyword>
<comment type="caution">
    <text evidence="9">The sequence shown here is derived from an EMBL/GenBank/DDBJ whole genome shotgun (WGS) entry which is preliminary data.</text>
</comment>
<keyword evidence="4" id="KW-0862">Zinc</keyword>
<evidence type="ECO:0000259" key="7">
    <source>
        <dbReference type="Pfam" id="PF07967"/>
    </source>
</evidence>
<evidence type="ECO:0000313" key="10">
    <source>
        <dbReference type="Proteomes" id="UP001148312"/>
    </source>
</evidence>
<evidence type="ECO:0000313" key="9">
    <source>
        <dbReference type="EMBL" id="KAJ5495807.1"/>
    </source>
</evidence>
<feature type="compositionally biased region" description="Polar residues" evidence="6">
    <location>
        <begin position="26"/>
        <end position="45"/>
    </location>
</feature>
<keyword evidence="2" id="KW-0479">Metal-binding</keyword>
<dbReference type="EMBL" id="JAPWDQ010000001">
    <property type="protein sequence ID" value="KAJ5495807.1"/>
    <property type="molecule type" value="Genomic_DNA"/>
</dbReference>
<feature type="compositionally biased region" description="Basic and acidic residues" evidence="6">
    <location>
        <begin position="424"/>
        <end position="437"/>
    </location>
</feature>
<dbReference type="PANTHER" id="PTHR15835">
    <property type="entry name" value="NUCLEAR-INTERACTING PARTNER OF ALK"/>
    <property type="match status" value="1"/>
</dbReference>
<protein>
    <recommendedName>
        <fullName evidence="11">C3HC-type domain-containing protein</fullName>
    </recommendedName>
</protein>
<dbReference type="Pfam" id="PF07967">
    <property type="entry name" value="zf-C3HC"/>
    <property type="match status" value="1"/>
</dbReference>
<evidence type="ECO:0000256" key="5">
    <source>
        <dbReference type="ARBA" id="ARBA00023242"/>
    </source>
</evidence>
<dbReference type="InterPro" id="IPR012935">
    <property type="entry name" value="NuBaID_N"/>
</dbReference>
<dbReference type="InterPro" id="IPR013909">
    <property type="entry name" value="NuBaID_C"/>
</dbReference>
<accession>A0A9W9XMQ9</accession>
<keyword evidence="5" id="KW-0539">Nucleus</keyword>
<dbReference type="Pfam" id="PF08600">
    <property type="entry name" value="NuBaID_C"/>
    <property type="match status" value="1"/>
</dbReference>
<dbReference type="PANTHER" id="PTHR15835:SF6">
    <property type="entry name" value="ZINC FINGER C3HC-TYPE PROTEIN 1"/>
    <property type="match status" value="1"/>
</dbReference>
<reference evidence="9" key="1">
    <citation type="submission" date="2022-12" db="EMBL/GenBank/DDBJ databases">
        <authorList>
            <person name="Petersen C."/>
        </authorList>
    </citation>
    <scope>NUCLEOTIDE SEQUENCE</scope>
    <source>
        <strain evidence="9">IBT 30728</strain>
    </source>
</reference>
<proteinExistence type="predicted"/>
<dbReference type="GeneID" id="81620776"/>
<evidence type="ECO:0000256" key="1">
    <source>
        <dbReference type="ARBA" id="ARBA00004123"/>
    </source>
</evidence>
<dbReference type="Proteomes" id="UP001148312">
    <property type="component" value="Unassembled WGS sequence"/>
</dbReference>
<evidence type="ECO:0000256" key="2">
    <source>
        <dbReference type="ARBA" id="ARBA00022723"/>
    </source>
</evidence>
<feature type="compositionally biased region" description="Basic and acidic residues" evidence="6">
    <location>
        <begin position="405"/>
        <end position="415"/>
    </location>
</feature>
<evidence type="ECO:0008006" key="11">
    <source>
        <dbReference type="Google" id="ProtNLM"/>
    </source>
</evidence>
<feature type="region of interest" description="Disordered" evidence="6">
    <location>
        <begin position="391"/>
        <end position="463"/>
    </location>
</feature>